<accession>A0A0B0MCG9</accession>
<protein>
    <submittedName>
        <fullName evidence="2">Uncharacterized protein</fullName>
    </submittedName>
</protein>
<evidence type="ECO:0000313" key="2">
    <source>
        <dbReference type="EMBL" id="KHF98474.1"/>
    </source>
</evidence>
<name>A0A0B0MCG9_GOSAR</name>
<proteinExistence type="predicted"/>
<evidence type="ECO:0000313" key="3">
    <source>
        <dbReference type="Proteomes" id="UP000032142"/>
    </source>
</evidence>
<dbReference type="Proteomes" id="UP000032142">
    <property type="component" value="Unassembled WGS sequence"/>
</dbReference>
<reference evidence="3" key="1">
    <citation type="submission" date="2014-09" db="EMBL/GenBank/DDBJ databases">
        <authorList>
            <person name="Mudge J."/>
            <person name="Ramaraj T."/>
            <person name="Lindquist I.E."/>
            <person name="Bharti A.K."/>
            <person name="Sundararajan A."/>
            <person name="Cameron C.T."/>
            <person name="Woodward J.E."/>
            <person name="May G.D."/>
            <person name="Brubaker C."/>
            <person name="Broadhvest J."/>
            <person name="Wilkins T.A."/>
        </authorList>
    </citation>
    <scope>NUCLEOTIDE SEQUENCE</scope>
    <source>
        <strain evidence="3">cv. AKA8401</strain>
    </source>
</reference>
<gene>
    <name evidence="2" type="ORF">F383_37491</name>
</gene>
<dbReference type="EMBL" id="JRRC01040552">
    <property type="protein sequence ID" value="KHF98474.1"/>
    <property type="molecule type" value="Genomic_DNA"/>
</dbReference>
<feature type="region of interest" description="Disordered" evidence="1">
    <location>
        <begin position="1"/>
        <end position="30"/>
    </location>
</feature>
<evidence type="ECO:0000256" key="1">
    <source>
        <dbReference type="SAM" id="MobiDB-lite"/>
    </source>
</evidence>
<feature type="compositionally biased region" description="Polar residues" evidence="1">
    <location>
        <begin position="1"/>
        <end position="11"/>
    </location>
</feature>
<sequence length="30" mass="3460">MKLVSSTQSHTRACDRPRVTSQYTPNWHTA</sequence>
<feature type="compositionally biased region" description="Polar residues" evidence="1">
    <location>
        <begin position="19"/>
        <end position="30"/>
    </location>
</feature>
<keyword evidence="3" id="KW-1185">Reference proteome</keyword>
<organism evidence="2 3">
    <name type="scientific">Gossypium arboreum</name>
    <name type="common">Tree cotton</name>
    <name type="synonym">Gossypium nanking</name>
    <dbReference type="NCBI Taxonomy" id="29729"/>
    <lineage>
        <taxon>Eukaryota</taxon>
        <taxon>Viridiplantae</taxon>
        <taxon>Streptophyta</taxon>
        <taxon>Embryophyta</taxon>
        <taxon>Tracheophyta</taxon>
        <taxon>Spermatophyta</taxon>
        <taxon>Magnoliopsida</taxon>
        <taxon>eudicotyledons</taxon>
        <taxon>Gunneridae</taxon>
        <taxon>Pentapetalae</taxon>
        <taxon>rosids</taxon>
        <taxon>malvids</taxon>
        <taxon>Malvales</taxon>
        <taxon>Malvaceae</taxon>
        <taxon>Malvoideae</taxon>
        <taxon>Gossypium</taxon>
    </lineage>
</organism>
<comment type="caution">
    <text evidence="2">The sequence shown here is derived from an EMBL/GenBank/DDBJ whole genome shotgun (WGS) entry which is preliminary data.</text>
</comment>
<dbReference type="AlphaFoldDB" id="A0A0B0MCG9"/>